<reference evidence="2 3" key="1">
    <citation type="submission" date="2021-06" db="EMBL/GenBank/DDBJ databases">
        <title>Caerostris extrusa draft genome.</title>
        <authorList>
            <person name="Kono N."/>
            <person name="Arakawa K."/>
        </authorList>
    </citation>
    <scope>NUCLEOTIDE SEQUENCE [LARGE SCALE GENOMIC DNA]</scope>
</reference>
<keyword evidence="3" id="KW-1185">Reference proteome</keyword>
<name>A0AAV4NAQ0_CAEEX</name>
<accession>A0AAV4NAQ0</accession>
<keyword evidence="1" id="KW-0472">Membrane</keyword>
<gene>
    <name evidence="2" type="ORF">CEXT_97851</name>
</gene>
<protein>
    <submittedName>
        <fullName evidence="2">Uncharacterized protein</fullName>
    </submittedName>
</protein>
<feature type="transmembrane region" description="Helical" evidence="1">
    <location>
        <begin position="59"/>
        <end position="79"/>
    </location>
</feature>
<comment type="caution">
    <text evidence="2">The sequence shown here is derived from an EMBL/GenBank/DDBJ whole genome shotgun (WGS) entry which is preliminary data.</text>
</comment>
<sequence>MSGEAIKSRQRQLFQERNNPRCNPSSIRNFAWNPVISPPLPSPGKAPERVRAPQTSAAIFLRMLFLFGFGTVVIFDSVGQKCIDETCCCGTLVRCP</sequence>
<organism evidence="2 3">
    <name type="scientific">Caerostris extrusa</name>
    <name type="common">Bark spider</name>
    <name type="synonym">Caerostris bankana</name>
    <dbReference type="NCBI Taxonomy" id="172846"/>
    <lineage>
        <taxon>Eukaryota</taxon>
        <taxon>Metazoa</taxon>
        <taxon>Ecdysozoa</taxon>
        <taxon>Arthropoda</taxon>
        <taxon>Chelicerata</taxon>
        <taxon>Arachnida</taxon>
        <taxon>Araneae</taxon>
        <taxon>Araneomorphae</taxon>
        <taxon>Entelegynae</taxon>
        <taxon>Araneoidea</taxon>
        <taxon>Araneidae</taxon>
        <taxon>Caerostris</taxon>
    </lineage>
</organism>
<evidence type="ECO:0000313" key="2">
    <source>
        <dbReference type="EMBL" id="GIX81909.1"/>
    </source>
</evidence>
<keyword evidence="1" id="KW-0812">Transmembrane</keyword>
<proteinExistence type="predicted"/>
<evidence type="ECO:0000256" key="1">
    <source>
        <dbReference type="SAM" id="Phobius"/>
    </source>
</evidence>
<dbReference type="EMBL" id="BPLR01020726">
    <property type="protein sequence ID" value="GIX81909.1"/>
    <property type="molecule type" value="Genomic_DNA"/>
</dbReference>
<dbReference type="Proteomes" id="UP001054945">
    <property type="component" value="Unassembled WGS sequence"/>
</dbReference>
<keyword evidence="1" id="KW-1133">Transmembrane helix</keyword>
<evidence type="ECO:0000313" key="3">
    <source>
        <dbReference type="Proteomes" id="UP001054945"/>
    </source>
</evidence>
<dbReference type="AlphaFoldDB" id="A0AAV4NAQ0"/>